<protein>
    <submittedName>
        <fullName evidence="2">Uncharacterized protein</fullName>
    </submittedName>
</protein>
<organism evidence="2">
    <name type="scientific">Rhizophora mucronata</name>
    <name type="common">Asiatic mangrove</name>
    <dbReference type="NCBI Taxonomy" id="61149"/>
    <lineage>
        <taxon>Eukaryota</taxon>
        <taxon>Viridiplantae</taxon>
        <taxon>Streptophyta</taxon>
        <taxon>Embryophyta</taxon>
        <taxon>Tracheophyta</taxon>
        <taxon>Spermatophyta</taxon>
        <taxon>Magnoliopsida</taxon>
        <taxon>eudicotyledons</taxon>
        <taxon>Gunneridae</taxon>
        <taxon>Pentapetalae</taxon>
        <taxon>rosids</taxon>
        <taxon>fabids</taxon>
        <taxon>Malpighiales</taxon>
        <taxon>Rhizophoraceae</taxon>
        <taxon>Rhizophora</taxon>
    </lineage>
</organism>
<evidence type="ECO:0000256" key="1">
    <source>
        <dbReference type="SAM" id="Phobius"/>
    </source>
</evidence>
<sequence>MCWYFMFYIWLVSRMPLRVIIQQTTVMSGQSTKKWVLKVLKLLQITKFTRLDQFWICFILLLPSFWRVEVLIFHMELLTI</sequence>
<name>A0A2P2QS56_RHIMU</name>
<reference evidence="2" key="1">
    <citation type="submission" date="2018-02" db="EMBL/GenBank/DDBJ databases">
        <title>Rhizophora mucronata_Transcriptome.</title>
        <authorList>
            <person name="Meera S.P."/>
            <person name="Sreeshan A."/>
            <person name="Augustine A."/>
        </authorList>
    </citation>
    <scope>NUCLEOTIDE SEQUENCE</scope>
    <source>
        <tissue evidence="2">Leaf</tissue>
    </source>
</reference>
<keyword evidence="1" id="KW-0472">Membrane</keyword>
<keyword evidence="1" id="KW-0812">Transmembrane</keyword>
<proteinExistence type="predicted"/>
<feature type="transmembrane region" description="Helical" evidence="1">
    <location>
        <begin position="54"/>
        <end position="75"/>
    </location>
</feature>
<keyword evidence="1" id="KW-1133">Transmembrane helix</keyword>
<evidence type="ECO:0000313" key="2">
    <source>
        <dbReference type="EMBL" id="MBX69817.1"/>
    </source>
</evidence>
<dbReference type="EMBL" id="GGEC01089333">
    <property type="protein sequence ID" value="MBX69817.1"/>
    <property type="molecule type" value="Transcribed_RNA"/>
</dbReference>
<accession>A0A2P2QS56</accession>
<dbReference type="AlphaFoldDB" id="A0A2P2QS56"/>